<dbReference type="InterPro" id="IPR000182">
    <property type="entry name" value="GNAT_dom"/>
</dbReference>
<reference evidence="2" key="2">
    <citation type="submission" date="2020-09" db="EMBL/GenBank/DDBJ databases">
        <authorList>
            <person name="Sun Q."/>
            <person name="Ohkuma M."/>
        </authorList>
    </citation>
    <scope>NUCLEOTIDE SEQUENCE</scope>
    <source>
        <strain evidence="2">JCM 3086</strain>
    </source>
</reference>
<dbReference type="EMBL" id="BMQA01000041">
    <property type="protein sequence ID" value="GGJ51714.1"/>
    <property type="molecule type" value="Genomic_DNA"/>
</dbReference>
<dbReference type="AlphaFoldDB" id="A0A917L8D4"/>
<reference evidence="2" key="1">
    <citation type="journal article" date="2014" name="Int. J. Syst. Evol. Microbiol.">
        <title>Complete genome sequence of Corynebacterium casei LMG S-19264T (=DSM 44701T), isolated from a smear-ripened cheese.</title>
        <authorList>
            <consortium name="US DOE Joint Genome Institute (JGI-PGF)"/>
            <person name="Walter F."/>
            <person name="Albersmeier A."/>
            <person name="Kalinowski J."/>
            <person name="Ruckert C."/>
        </authorList>
    </citation>
    <scope>NUCLEOTIDE SEQUENCE</scope>
    <source>
        <strain evidence="2">JCM 3086</strain>
    </source>
</reference>
<feature type="domain" description="N-acetyltransferase" evidence="1">
    <location>
        <begin position="3"/>
        <end position="125"/>
    </location>
</feature>
<comment type="caution">
    <text evidence="2">The sequence shown here is derived from an EMBL/GenBank/DDBJ whole genome shotgun (WGS) entry which is preliminary data.</text>
</comment>
<keyword evidence="3" id="KW-1185">Reference proteome</keyword>
<protein>
    <recommendedName>
        <fullName evidence="1">N-acetyltransferase domain-containing protein</fullName>
    </recommendedName>
</protein>
<dbReference type="GO" id="GO:0016747">
    <property type="term" value="F:acyltransferase activity, transferring groups other than amino-acyl groups"/>
    <property type="evidence" value="ECO:0007669"/>
    <property type="project" value="InterPro"/>
</dbReference>
<dbReference type="InterPro" id="IPR051531">
    <property type="entry name" value="N-acetyltransferase"/>
</dbReference>
<dbReference type="Proteomes" id="UP000657574">
    <property type="component" value="Unassembled WGS sequence"/>
</dbReference>
<proteinExistence type="predicted"/>
<dbReference type="SUPFAM" id="SSF55729">
    <property type="entry name" value="Acyl-CoA N-acyltransferases (Nat)"/>
    <property type="match status" value="1"/>
</dbReference>
<accession>A0A917L8D4</accession>
<evidence type="ECO:0000259" key="1">
    <source>
        <dbReference type="Pfam" id="PF13302"/>
    </source>
</evidence>
<dbReference type="PANTHER" id="PTHR43792">
    <property type="entry name" value="GNAT FAMILY, PUTATIVE (AFU_ORTHOLOGUE AFUA_3G00765)-RELATED-RELATED"/>
    <property type="match status" value="1"/>
</dbReference>
<dbReference type="PANTHER" id="PTHR43792:SF1">
    <property type="entry name" value="N-ACETYLTRANSFERASE DOMAIN-CONTAINING PROTEIN"/>
    <property type="match status" value="1"/>
</dbReference>
<dbReference type="InterPro" id="IPR016181">
    <property type="entry name" value="Acyl_CoA_acyltransferase"/>
</dbReference>
<organism evidence="2 3">
    <name type="scientific">Streptomyces brasiliensis</name>
    <dbReference type="NCBI Taxonomy" id="1954"/>
    <lineage>
        <taxon>Bacteria</taxon>
        <taxon>Bacillati</taxon>
        <taxon>Actinomycetota</taxon>
        <taxon>Actinomycetes</taxon>
        <taxon>Kitasatosporales</taxon>
        <taxon>Streptomycetaceae</taxon>
        <taxon>Streptomyces</taxon>
    </lineage>
</organism>
<evidence type="ECO:0000313" key="3">
    <source>
        <dbReference type="Proteomes" id="UP000657574"/>
    </source>
</evidence>
<gene>
    <name evidence="2" type="ORF">GCM10010121_073260</name>
</gene>
<dbReference type="Pfam" id="PF13302">
    <property type="entry name" value="Acetyltransf_3"/>
    <property type="match status" value="1"/>
</dbReference>
<name>A0A917L8D4_9ACTN</name>
<dbReference type="Gene3D" id="3.40.630.30">
    <property type="match status" value="1"/>
</dbReference>
<sequence>MVLSDPALHAFIGGVPDTLEELRARYRRITAGSPDPGVSWLNWVVRAREGGRLAGTVQATVGPGPVAEAEVAWVVGTPWQGRGFASEAARALVGWLGRRPDVAVVVAHVHPAHHASAAVASAAGLVPSGEVREDGEARWVLDVSGGRGRSGS</sequence>
<evidence type="ECO:0000313" key="2">
    <source>
        <dbReference type="EMBL" id="GGJ51714.1"/>
    </source>
</evidence>